<dbReference type="Pfam" id="PF01535">
    <property type="entry name" value="PPR"/>
    <property type="match status" value="5"/>
</dbReference>
<proteinExistence type="predicted"/>
<protein>
    <submittedName>
        <fullName evidence="3">Pentatricopeptide repeat</fullName>
    </submittedName>
</protein>
<dbReference type="InterPro" id="IPR046960">
    <property type="entry name" value="PPR_At4g14850-like_plant"/>
</dbReference>
<organism evidence="3 4">
    <name type="scientific">Macleaya cordata</name>
    <name type="common">Five-seeded plume-poppy</name>
    <name type="synonym">Bocconia cordata</name>
    <dbReference type="NCBI Taxonomy" id="56857"/>
    <lineage>
        <taxon>Eukaryota</taxon>
        <taxon>Viridiplantae</taxon>
        <taxon>Streptophyta</taxon>
        <taxon>Embryophyta</taxon>
        <taxon>Tracheophyta</taxon>
        <taxon>Spermatophyta</taxon>
        <taxon>Magnoliopsida</taxon>
        <taxon>Ranunculales</taxon>
        <taxon>Papaveraceae</taxon>
        <taxon>Papaveroideae</taxon>
        <taxon>Macleaya</taxon>
    </lineage>
</organism>
<name>A0A200QRN1_MACCD</name>
<gene>
    <name evidence="3" type="ORF">BVC80_8303g5</name>
</gene>
<dbReference type="PANTHER" id="PTHR47926:SF453">
    <property type="entry name" value="PENTATRICOPEPTIDE REPEAT (PPR) SUPERFAMILY PROTEIN"/>
    <property type="match status" value="1"/>
</dbReference>
<dbReference type="PANTHER" id="PTHR47926">
    <property type="entry name" value="PENTATRICOPEPTIDE REPEAT-CONTAINING PROTEIN"/>
    <property type="match status" value="1"/>
</dbReference>
<reference evidence="3 4" key="1">
    <citation type="journal article" date="2017" name="Mol. Plant">
        <title>The Genome of Medicinal Plant Macleaya cordata Provides New Insights into Benzylisoquinoline Alkaloids Metabolism.</title>
        <authorList>
            <person name="Liu X."/>
            <person name="Liu Y."/>
            <person name="Huang P."/>
            <person name="Ma Y."/>
            <person name="Qing Z."/>
            <person name="Tang Q."/>
            <person name="Cao H."/>
            <person name="Cheng P."/>
            <person name="Zheng Y."/>
            <person name="Yuan Z."/>
            <person name="Zhou Y."/>
            <person name="Liu J."/>
            <person name="Tang Z."/>
            <person name="Zhuo Y."/>
            <person name="Zhang Y."/>
            <person name="Yu L."/>
            <person name="Huang J."/>
            <person name="Yang P."/>
            <person name="Peng Q."/>
            <person name="Zhang J."/>
            <person name="Jiang W."/>
            <person name="Zhang Z."/>
            <person name="Lin K."/>
            <person name="Ro D.K."/>
            <person name="Chen X."/>
            <person name="Xiong X."/>
            <person name="Shang Y."/>
            <person name="Huang S."/>
            <person name="Zeng J."/>
        </authorList>
    </citation>
    <scope>NUCLEOTIDE SEQUENCE [LARGE SCALE GENOMIC DNA]</scope>
    <source>
        <strain evidence="4">cv. BLH2017</strain>
        <tissue evidence="3">Root</tissue>
    </source>
</reference>
<dbReference type="OMA" id="NHFIYPH"/>
<evidence type="ECO:0000313" key="4">
    <source>
        <dbReference type="Proteomes" id="UP000195402"/>
    </source>
</evidence>
<dbReference type="FunFam" id="1.25.40.10:FF:002166">
    <property type="entry name" value="Pentatricopeptide (PPR) repeat-containing protein-like"/>
    <property type="match status" value="1"/>
</dbReference>
<accession>A0A200QRN1</accession>
<dbReference type="EMBL" id="MVGT01001201">
    <property type="protein sequence ID" value="OVA13127.1"/>
    <property type="molecule type" value="Genomic_DNA"/>
</dbReference>
<dbReference type="Proteomes" id="UP000195402">
    <property type="component" value="Unassembled WGS sequence"/>
</dbReference>
<dbReference type="FunCoup" id="A0A200QRN1">
    <property type="interactions" value="836"/>
</dbReference>
<evidence type="ECO:0000313" key="3">
    <source>
        <dbReference type="EMBL" id="OVA13127.1"/>
    </source>
</evidence>
<keyword evidence="4" id="KW-1185">Reference proteome</keyword>
<dbReference type="InterPro" id="IPR046848">
    <property type="entry name" value="E_motif"/>
</dbReference>
<dbReference type="OrthoDB" id="597215at2759"/>
<dbReference type="NCBIfam" id="TIGR00756">
    <property type="entry name" value="PPR"/>
    <property type="match status" value="4"/>
</dbReference>
<dbReference type="FunFam" id="1.25.40.10:FF:001636">
    <property type="entry name" value="Pentatricopeptide repeat-containing protein At2g20540"/>
    <property type="match status" value="1"/>
</dbReference>
<comment type="caution">
    <text evidence="3">The sequence shown here is derived from an EMBL/GenBank/DDBJ whole genome shotgun (WGS) entry which is preliminary data.</text>
</comment>
<keyword evidence="1" id="KW-0677">Repeat</keyword>
<dbReference type="Gene3D" id="1.25.40.10">
    <property type="entry name" value="Tetratricopeptide repeat domain"/>
    <property type="match status" value="3"/>
</dbReference>
<dbReference type="InterPro" id="IPR011990">
    <property type="entry name" value="TPR-like_helical_dom_sf"/>
</dbReference>
<dbReference type="GO" id="GO:0009451">
    <property type="term" value="P:RNA modification"/>
    <property type="evidence" value="ECO:0007669"/>
    <property type="project" value="InterPro"/>
</dbReference>
<dbReference type="InParanoid" id="A0A200QRN1"/>
<dbReference type="SUPFAM" id="SSF48452">
    <property type="entry name" value="TPR-like"/>
    <property type="match status" value="1"/>
</dbReference>
<feature type="repeat" description="PPR" evidence="2">
    <location>
        <begin position="181"/>
        <end position="215"/>
    </location>
</feature>
<dbReference type="STRING" id="56857.A0A200QRN1"/>
<dbReference type="InterPro" id="IPR002885">
    <property type="entry name" value="PPR_rpt"/>
</dbReference>
<feature type="repeat" description="PPR" evidence="2">
    <location>
        <begin position="315"/>
        <end position="349"/>
    </location>
</feature>
<sequence>MPSSANHENPNKLKTLNHHVLTVLEKSNHLNHLKQLQAFLITNGHGQTQFFAFKLVRFCILSLSNLDYARFIFDHLRSPNVYLYTAMITAYTSQSDHKSTLILYRDMVRHGRPRPSHFIYPHVLKSCWSETQGTKSVHNQILKSGFGGNPVVQTALVDSYLKCCSDVVIARSLFDEMSERNVVSWTAMISGYARLGEIGNAVLLFEEMPERDVPSWNAVIAGCTQNGLFTEAISFFKRMISLDCDQRPNQVTVVCVLSACGNLGMLQLGTGIHGYIYRNCIIPSSFILNALVDMYGKCGSLKEARRVFDQTSGRSLTTWNSMINCLALHGQSESAISLFEEMMHCGGLVRPDEVTFVGLLNACTHGGLVEQGVGYFKLMTRDFKIEPQIEHYGCVIDLLGRAGQFEEAMEVIRDMTIEPDEVVWGSLLNGCKIHGCMDMAEFAVKRLIEIDPKNADYGIMLANIYGELGNWDEVGKVRKMLKERGGQKTPGCSWIEIDNQVHQFYSADRMHPGTEEIYKMLECFVDMKKIIELDPSNDKLEELYDAWSR</sequence>
<feature type="repeat" description="PPR" evidence="2">
    <location>
        <begin position="80"/>
        <end position="114"/>
    </location>
</feature>
<dbReference type="GO" id="GO:0003723">
    <property type="term" value="F:RNA binding"/>
    <property type="evidence" value="ECO:0007669"/>
    <property type="project" value="InterPro"/>
</dbReference>
<dbReference type="Pfam" id="PF13041">
    <property type="entry name" value="PPR_2"/>
    <property type="match status" value="1"/>
</dbReference>
<evidence type="ECO:0000256" key="1">
    <source>
        <dbReference type="ARBA" id="ARBA00022737"/>
    </source>
</evidence>
<dbReference type="Pfam" id="PF20431">
    <property type="entry name" value="E_motif"/>
    <property type="match status" value="1"/>
</dbReference>
<dbReference type="AlphaFoldDB" id="A0A200QRN1"/>
<dbReference type="PROSITE" id="PS51375">
    <property type="entry name" value="PPR"/>
    <property type="match status" value="3"/>
</dbReference>
<evidence type="ECO:0000256" key="2">
    <source>
        <dbReference type="PROSITE-ProRule" id="PRU00708"/>
    </source>
</evidence>